<name>A0A176VTW1_MARPO</name>
<protein>
    <recommendedName>
        <fullName evidence="3">Anaphase-promoting complex subunit 4 WD40 domain-containing protein</fullName>
    </recommendedName>
</protein>
<dbReference type="GO" id="GO:0005815">
    <property type="term" value="C:microtubule organizing center"/>
    <property type="evidence" value="ECO:0007669"/>
    <property type="project" value="TreeGrafter"/>
</dbReference>
<dbReference type="InterPro" id="IPR015943">
    <property type="entry name" value="WD40/YVTN_repeat-like_dom_sf"/>
</dbReference>
<keyword evidence="2" id="KW-1185">Reference proteome</keyword>
<dbReference type="Proteomes" id="UP000077202">
    <property type="component" value="Unassembled WGS sequence"/>
</dbReference>
<organism evidence="1 2">
    <name type="scientific">Marchantia polymorpha subsp. ruderalis</name>
    <dbReference type="NCBI Taxonomy" id="1480154"/>
    <lineage>
        <taxon>Eukaryota</taxon>
        <taxon>Viridiplantae</taxon>
        <taxon>Streptophyta</taxon>
        <taxon>Embryophyta</taxon>
        <taxon>Marchantiophyta</taxon>
        <taxon>Marchantiopsida</taxon>
        <taxon>Marchantiidae</taxon>
        <taxon>Marchantiales</taxon>
        <taxon>Marchantiaceae</taxon>
        <taxon>Marchantia</taxon>
    </lineage>
</organism>
<evidence type="ECO:0000313" key="2">
    <source>
        <dbReference type="Proteomes" id="UP000077202"/>
    </source>
</evidence>
<dbReference type="GO" id="GO:1990811">
    <property type="term" value="C:MWP complex"/>
    <property type="evidence" value="ECO:0007669"/>
    <property type="project" value="TreeGrafter"/>
</dbReference>
<sequence length="524" mass="58469">MARSQRSEGNAYPLGPLVPGPWDHHFPPVLFLRLVVRQCAEAGGILFSSSLKVGTQSAASGVIVNCAASPAWSRVLGAEDRVVQKTDDELNPVGGMEFSDTYKHSGPCYFSPDSRFIAVAVDYRLVIRDVTSLKVVQLYSCLDKISHVEWAPDSEYVLCALYKKSIVQAWSVTQPEWTCKIDEGAAGMTHARWSPDSRHILTTSEFLLRVTVWSLVSKACVHLQWPKHASRAVSFTQDGKFVAIGTRKDCKDYINLLSCNGWEAMGVFETETTDFWDLEWSPKDSTIAVWDSPLEYKPTSVILLAHTLARQSTEFTHPIVVKGPYNAVVFKEIEESLHMDISKLNINGKSSHDRMGFKGDHGGYREDDRHEGPTRIRYDVLEFPVTMISVKPPLDKPNPKQGIGILSWSPDSRFLLTRNDNMANALWIWDVARLELSAVLLHKDPIRTAVWDPVHTRIALCTGTSSLFLWTPAGACCVNIPLPQFVASDLKWNPDGSSLLLKDKEAFCVTFVPSISDFEEANGQ</sequence>
<accession>A0A176VTW1</accession>
<dbReference type="EMBL" id="LVLJ01002673">
    <property type="protein sequence ID" value="OAE24234.1"/>
    <property type="molecule type" value="Genomic_DNA"/>
</dbReference>
<proteinExistence type="predicted"/>
<reference evidence="1" key="1">
    <citation type="submission" date="2016-03" db="EMBL/GenBank/DDBJ databases">
        <title>Mechanisms controlling the formation of the plant cell surface in tip-growing cells are functionally conserved among land plants.</title>
        <authorList>
            <person name="Honkanen S."/>
            <person name="Jones V.A."/>
            <person name="Morieri G."/>
            <person name="Champion C."/>
            <person name="Hetherington A.J."/>
            <person name="Kelly S."/>
            <person name="Saint-Marcoux D."/>
            <person name="Proust H."/>
            <person name="Prescott H."/>
            <person name="Dolan L."/>
        </authorList>
    </citation>
    <scope>NUCLEOTIDE SEQUENCE [LARGE SCALE GENOMIC DNA]</scope>
    <source>
        <tissue evidence="1">Whole gametophyte</tissue>
    </source>
</reference>
<evidence type="ECO:0008006" key="3">
    <source>
        <dbReference type="Google" id="ProtNLM"/>
    </source>
</evidence>
<comment type="caution">
    <text evidence="1">The sequence shown here is derived from an EMBL/GenBank/DDBJ whole genome shotgun (WGS) entry which is preliminary data.</text>
</comment>
<dbReference type="InterPro" id="IPR052778">
    <property type="entry name" value="Centrosome-WD_assoc"/>
</dbReference>
<dbReference type="SUPFAM" id="SSF82171">
    <property type="entry name" value="DPP6 N-terminal domain-like"/>
    <property type="match status" value="1"/>
</dbReference>
<gene>
    <name evidence="1" type="ORF">AXG93_3083s1120</name>
</gene>
<dbReference type="Gene3D" id="2.130.10.10">
    <property type="entry name" value="YVTN repeat-like/Quinoprotein amine dehydrogenase"/>
    <property type="match status" value="3"/>
</dbReference>
<dbReference type="AlphaFoldDB" id="A0A176VTW1"/>
<dbReference type="PANTHER" id="PTHR16220">
    <property type="entry name" value="WD REPEAT PROTEIN 8-RELATED"/>
    <property type="match status" value="1"/>
</dbReference>
<dbReference type="PANTHER" id="PTHR16220:SF0">
    <property type="entry name" value="WD REPEAT-CONTAINING PROTEIN WRAP73"/>
    <property type="match status" value="1"/>
</dbReference>
<evidence type="ECO:0000313" key="1">
    <source>
        <dbReference type="EMBL" id="OAE24234.1"/>
    </source>
</evidence>